<evidence type="ECO:0000259" key="9">
    <source>
        <dbReference type="PROSITE" id="PS50290"/>
    </source>
</evidence>
<comment type="catalytic activity">
    <reaction evidence="5">
        <text>a 1,2-diacyl-sn-glycero-3-phospho-(1D-myo-inositol) + ATP = a 1,2-diacyl-sn-glycero-3-phospho-(1D-myo-inositol 4-phosphate) + ADP + H(+)</text>
        <dbReference type="Rhea" id="RHEA:19877"/>
        <dbReference type="ChEBI" id="CHEBI:15378"/>
        <dbReference type="ChEBI" id="CHEBI:30616"/>
        <dbReference type="ChEBI" id="CHEBI:57880"/>
        <dbReference type="ChEBI" id="CHEBI:58178"/>
        <dbReference type="ChEBI" id="CHEBI:456216"/>
        <dbReference type="EC" id="2.7.1.67"/>
    </reaction>
    <physiologicalReaction direction="left-to-right" evidence="5">
        <dbReference type="Rhea" id="RHEA:19878"/>
    </physiologicalReaction>
</comment>
<name>A0ABD3XS20_SINWO</name>
<evidence type="ECO:0000256" key="1">
    <source>
        <dbReference type="ARBA" id="ARBA00004450"/>
    </source>
</evidence>
<evidence type="ECO:0000256" key="6">
    <source>
        <dbReference type="ARBA" id="ARBA00037860"/>
    </source>
</evidence>
<evidence type="ECO:0000256" key="8">
    <source>
        <dbReference type="SAM" id="MobiDB-lite"/>
    </source>
</evidence>
<accession>A0ABD3XS20</accession>
<dbReference type="Gene3D" id="3.30.1010.10">
    <property type="entry name" value="Phosphatidylinositol 3-kinase Catalytic Subunit, Chain A, domain 4"/>
    <property type="match status" value="1"/>
</dbReference>
<dbReference type="GO" id="GO:0030867">
    <property type="term" value="C:rough endoplasmic reticulum membrane"/>
    <property type="evidence" value="ECO:0007669"/>
    <property type="project" value="UniProtKB-SubCell"/>
</dbReference>
<dbReference type="InterPro" id="IPR000403">
    <property type="entry name" value="PI3/4_kinase_cat_dom"/>
</dbReference>
<dbReference type="SMART" id="SM00146">
    <property type="entry name" value="PI3Kc"/>
    <property type="match status" value="1"/>
</dbReference>
<dbReference type="GO" id="GO:0004430">
    <property type="term" value="F:1-phosphatidylinositol 4-kinase activity"/>
    <property type="evidence" value="ECO:0007669"/>
    <property type="project" value="UniProtKB-EC"/>
</dbReference>
<evidence type="ECO:0000313" key="12">
    <source>
        <dbReference type="Proteomes" id="UP001634394"/>
    </source>
</evidence>
<evidence type="ECO:0000256" key="3">
    <source>
        <dbReference type="ARBA" id="ARBA00022679"/>
    </source>
</evidence>
<feature type="region of interest" description="Disordered" evidence="8">
    <location>
        <begin position="170"/>
        <end position="193"/>
    </location>
</feature>
<dbReference type="SUPFAM" id="SSF56112">
    <property type="entry name" value="Protein kinase-like (PK-like)"/>
    <property type="match status" value="1"/>
</dbReference>
<dbReference type="InterPro" id="IPR018936">
    <property type="entry name" value="PI3/4_kinase_CS"/>
</dbReference>
<evidence type="ECO:0000256" key="2">
    <source>
        <dbReference type="ARBA" id="ARBA00012169"/>
    </source>
</evidence>
<dbReference type="Gene3D" id="1.10.1070.11">
    <property type="entry name" value="Phosphatidylinositol 3-/4-kinase, catalytic domain"/>
    <property type="match status" value="1"/>
</dbReference>
<dbReference type="GO" id="GO:0005741">
    <property type="term" value="C:mitochondrial outer membrane"/>
    <property type="evidence" value="ECO:0007669"/>
    <property type="project" value="UniProtKB-SubCell"/>
</dbReference>
<feature type="domain" description="PIK helical" evidence="10">
    <location>
        <begin position="150"/>
        <end position="347"/>
    </location>
</feature>
<dbReference type="PANTHER" id="PTHR10048:SF22">
    <property type="entry name" value="PHOSPHATIDYLINOSITOL 4-KINASE BETA"/>
    <property type="match status" value="1"/>
</dbReference>
<feature type="domain" description="PI3K/PI4K catalytic" evidence="9">
    <location>
        <begin position="665"/>
        <end position="933"/>
    </location>
</feature>
<dbReference type="InterPro" id="IPR001263">
    <property type="entry name" value="PI3K_accessory_dom"/>
</dbReference>
<dbReference type="PROSITE" id="PS50290">
    <property type="entry name" value="PI3_4_KINASE_3"/>
    <property type="match status" value="1"/>
</dbReference>
<evidence type="ECO:0000313" key="11">
    <source>
        <dbReference type="EMBL" id="KAL3889022.1"/>
    </source>
</evidence>
<sequence length="948" mass="106888">MADTQKEVNLITSQPKIHRVFPFGNVKIQSESCLEINGNYHSDREQCIHKGQLSSEQIYNGIGSHSPNSESCSNCEEFDKEDLQSLQVKGFTSSQNVTDLPSKCFENDEKIHNGCSQNNESVHSLPVDDVHKTSSDSFPAHLLDRSLSCSILQRFKHEFLKRELRLNAQHEGGQRSNDHSGGEPEICDSSKQTASSHVDDAITGLDGNIVHIGSHQLSNMKSKRMSTSSGKQSSWLLRLFESKLFNMSIAVSYLFNSKEPGVQTYLGNKMFSFDEKEVDFYLPQLFNMYIHMHDVAEAIHPYVVHRCRNGVEFPVKAAWLLSAYSSDVLKPNWKNSQGVKLRDMILNEELRPSKHRWKHLNSSNSSHVQLPPSVHLSMSPPNKKIGHTRSRSDATGLYMKQSSSLANLHSSAGDLATGRAFDSGCTCHLSSEALLNDLTGRETICYCGAPRLTPQIEFIKALMAIGKKLQQQPTKELRTSRLIAELAMLNLNLPARVWLPTEDASHHVVRIPHTQSVVLNSKEKAPYLIYVEVLDCDNPITSQVPNKILENTLRFTKSEEDLVTFYQQGSYSPRTELSMYGSIGDFDDADVWSLDNDEIIQFNTKNKPCDTISTFSIDSSTSGDSKEPVYIAAGDIRRRLSEHIAAPKGKFERDPEDPSAAAMKEPWEAKVHRIQESSPYGHLPNWRLLSVIVKCGDDLRQELMVYQVLKQLQIIWKHEHAPLWIKPYNIVVTSKDSGMIQPVLNAVSIHQIKKHSKMSLLEYFKTEFGPLNSEEFLTAQKNFVQSCAAYCLVCYLMQVKDRHNGNILLDSEGHIIHIDFGFILSTSPGKNLGFENSAFKLTHEFVEVMGGEGSDMFEYFKILILQGLVAARKHMDKIVPLVEIMQTGSHLPCFCKGVSTIRALKDRFHMNLTEEQLQLQVDQLVESSLNSLTTKLYDGFQYFTNGIL</sequence>
<evidence type="ECO:0000259" key="10">
    <source>
        <dbReference type="PROSITE" id="PS51545"/>
    </source>
</evidence>
<dbReference type="Pfam" id="PF00454">
    <property type="entry name" value="PI3_PI4_kinase"/>
    <property type="match status" value="1"/>
</dbReference>
<dbReference type="InterPro" id="IPR036940">
    <property type="entry name" value="PI3/4_kinase_cat_sf"/>
</dbReference>
<keyword evidence="12" id="KW-1185">Reference proteome</keyword>
<dbReference type="InterPro" id="IPR049160">
    <property type="entry name" value="PI4KB-PIK1_PIK"/>
</dbReference>
<feature type="region of interest" description="Disordered" evidence="8">
    <location>
        <begin position="359"/>
        <end position="389"/>
    </location>
</feature>
<dbReference type="EMBL" id="JBJQND010000001">
    <property type="protein sequence ID" value="KAL3889022.1"/>
    <property type="molecule type" value="Genomic_DNA"/>
</dbReference>
<feature type="compositionally biased region" description="Basic and acidic residues" evidence="8">
    <location>
        <begin position="172"/>
        <end position="182"/>
    </location>
</feature>
<dbReference type="CDD" id="cd05168">
    <property type="entry name" value="PI4Kc_III_beta"/>
    <property type="match status" value="1"/>
</dbReference>
<proteinExistence type="predicted"/>
<comment type="caution">
    <text evidence="11">The sequence shown here is derived from an EMBL/GenBank/DDBJ whole genome shotgun (WGS) entry which is preliminary data.</text>
</comment>
<dbReference type="AlphaFoldDB" id="A0ABD3XS20"/>
<protein>
    <recommendedName>
        <fullName evidence="7">Phosphatidylinositol 4-kinase beta</fullName>
        <ecNumber evidence="2">2.7.1.67</ecNumber>
    </recommendedName>
</protein>
<comment type="subcellular location">
    <subcellularLocation>
        <location evidence="1">Mitochondrion outer membrane</location>
        <topology evidence="1">Peripheral membrane protein</topology>
    </subcellularLocation>
    <subcellularLocation>
        <location evidence="6">Rough endoplasmic reticulum membrane</location>
        <topology evidence="6">Peripheral membrane protein</topology>
    </subcellularLocation>
</comment>
<dbReference type="PROSITE" id="PS00916">
    <property type="entry name" value="PI3_4_KINASE_2"/>
    <property type="match status" value="1"/>
</dbReference>
<dbReference type="PROSITE" id="PS00915">
    <property type="entry name" value="PI3_4_KINASE_1"/>
    <property type="match status" value="1"/>
</dbReference>
<dbReference type="PANTHER" id="PTHR10048">
    <property type="entry name" value="PHOSPHATIDYLINOSITOL KINASE"/>
    <property type="match status" value="1"/>
</dbReference>
<evidence type="ECO:0000256" key="5">
    <source>
        <dbReference type="ARBA" id="ARBA00036767"/>
    </source>
</evidence>
<dbReference type="EC" id="2.7.1.67" evidence="2"/>
<reference evidence="11 12" key="1">
    <citation type="submission" date="2024-11" db="EMBL/GenBank/DDBJ databases">
        <title>Chromosome-level genome assembly of the freshwater bivalve Anodonta woodiana.</title>
        <authorList>
            <person name="Chen X."/>
        </authorList>
    </citation>
    <scope>NUCLEOTIDE SEQUENCE [LARGE SCALE GENOMIC DNA]</scope>
    <source>
        <strain evidence="11">MN2024</strain>
        <tissue evidence="11">Gills</tissue>
    </source>
</reference>
<dbReference type="PROSITE" id="PS51545">
    <property type="entry name" value="PIK_HELICAL"/>
    <property type="match status" value="1"/>
</dbReference>
<evidence type="ECO:0000256" key="7">
    <source>
        <dbReference type="ARBA" id="ARBA00039877"/>
    </source>
</evidence>
<keyword evidence="4" id="KW-0418">Kinase</keyword>
<evidence type="ECO:0000256" key="4">
    <source>
        <dbReference type="ARBA" id="ARBA00022777"/>
    </source>
</evidence>
<dbReference type="InterPro" id="IPR057754">
    <property type="entry name" value="PI4-kinase_beta/PIK1_cat"/>
</dbReference>
<dbReference type="Pfam" id="PF21245">
    <property type="entry name" value="PI4KB-PIK1_PIK"/>
    <property type="match status" value="1"/>
</dbReference>
<dbReference type="InterPro" id="IPR015433">
    <property type="entry name" value="PI3/4_kinase"/>
</dbReference>
<dbReference type="InterPro" id="IPR011009">
    <property type="entry name" value="Kinase-like_dom_sf"/>
</dbReference>
<organism evidence="11 12">
    <name type="scientific">Sinanodonta woodiana</name>
    <name type="common">Chinese pond mussel</name>
    <name type="synonym">Anodonta woodiana</name>
    <dbReference type="NCBI Taxonomy" id="1069815"/>
    <lineage>
        <taxon>Eukaryota</taxon>
        <taxon>Metazoa</taxon>
        <taxon>Spiralia</taxon>
        <taxon>Lophotrochozoa</taxon>
        <taxon>Mollusca</taxon>
        <taxon>Bivalvia</taxon>
        <taxon>Autobranchia</taxon>
        <taxon>Heteroconchia</taxon>
        <taxon>Palaeoheterodonta</taxon>
        <taxon>Unionida</taxon>
        <taxon>Unionoidea</taxon>
        <taxon>Unionidae</taxon>
        <taxon>Unioninae</taxon>
        <taxon>Sinanodonta</taxon>
    </lineage>
</organism>
<gene>
    <name evidence="11" type="ORF">ACJMK2_001380</name>
</gene>
<dbReference type="FunFam" id="1.10.1070.11:FF:000004">
    <property type="entry name" value="Phosphatidylinositol 4-kinase, catalytic, beta"/>
    <property type="match status" value="1"/>
</dbReference>
<dbReference type="Proteomes" id="UP001634394">
    <property type="component" value="Unassembled WGS sequence"/>
</dbReference>
<keyword evidence="3" id="KW-0808">Transferase</keyword>